<evidence type="ECO:0000313" key="1">
    <source>
        <dbReference type="EMBL" id="KAK9160299.1"/>
    </source>
</evidence>
<protein>
    <submittedName>
        <fullName evidence="1">Uncharacterized protein</fullName>
    </submittedName>
</protein>
<dbReference type="Proteomes" id="UP001420932">
    <property type="component" value="Unassembled WGS sequence"/>
</dbReference>
<proteinExistence type="predicted"/>
<accession>A0AAP0PZI1</accession>
<organism evidence="1 2">
    <name type="scientific">Stephania yunnanensis</name>
    <dbReference type="NCBI Taxonomy" id="152371"/>
    <lineage>
        <taxon>Eukaryota</taxon>
        <taxon>Viridiplantae</taxon>
        <taxon>Streptophyta</taxon>
        <taxon>Embryophyta</taxon>
        <taxon>Tracheophyta</taxon>
        <taxon>Spermatophyta</taxon>
        <taxon>Magnoliopsida</taxon>
        <taxon>Ranunculales</taxon>
        <taxon>Menispermaceae</taxon>
        <taxon>Menispermoideae</taxon>
        <taxon>Cissampelideae</taxon>
        <taxon>Stephania</taxon>
    </lineage>
</organism>
<keyword evidence="2" id="KW-1185">Reference proteome</keyword>
<dbReference type="EMBL" id="JBBNAF010000003">
    <property type="protein sequence ID" value="KAK9160299.1"/>
    <property type="molecule type" value="Genomic_DNA"/>
</dbReference>
<comment type="caution">
    <text evidence="1">The sequence shown here is derived from an EMBL/GenBank/DDBJ whole genome shotgun (WGS) entry which is preliminary data.</text>
</comment>
<dbReference type="AlphaFoldDB" id="A0AAP0PZI1"/>
<reference evidence="1 2" key="1">
    <citation type="submission" date="2024-01" db="EMBL/GenBank/DDBJ databases">
        <title>Genome assemblies of Stephania.</title>
        <authorList>
            <person name="Yang L."/>
        </authorList>
    </citation>
    <scope>NUCLEOTIDE SEQUENCE [LARGE SCALE GENOMIC DNA]</scope>
    <source>
        <strain evidence="1">YNDBR</strain>
        <tissue evidence="1">Leaf</tissue>
    </source>
</reference>
<evidence type="ECO:0000313" key="2">
    <source>
        <dbReference type="Proteomes" id="UP001420932"/>
    </source>
</evidence>
<name>A0AAP0PZI1_9MAGN</name>
<sequence>MLQLEEAGDGDGVGSSRHISTLNETVELLRKDFKAMQTHILRVMQDHALPQDQLREVQSQLNCIERALMDKLKISFTLVPPSDVPAEGSVTDDDLDD</sequence>
<gene>
    <name evidence="1" type="ORF">Syun_006640</name>
</gene>